<dbReference type="EMBL" id="BAABAZ010000003">
    <property type="protein sequence ID" value="GAA4282575.1"/>
    <property type="molecule type" value="Genomic_DNA"/>
</dbReference>
<evidence type="ECO:0000259" key="7">
    <source>
        <dbReference type="PROSITE" id="PS51379"/>
    </source>
</evidence>
<name>A0ABP8EFD1_9MICO</name>
<gene>
    <name evidence="8" type="ORF">GCM10022261_01060</name>
</gene>
<dbReference type="PROSITE" id="PS00198">
    <property type="entry name" value="4FE4S_FER_1"/>
    <property type="match status" value="1"/>
</dbReference>
<dbReference type="Pfam" id="PF13183">
    <property type="entry name" value="Fer4_8"/>
    <property type="match status" value="1"/>
</dbReference>
<evidence type="ECO:0000256" key="3">
    <source>
        <dbReference type="ARBA" id="ARBA00022723"/>
    </source>
</evidence>
<feature type="domain" description="4Fe-4S ferredoxin-type" evidence="7">
    <location>
        <begin position="150"/>
        <end position="180"/>
    </location>
</feature>
<dbReference type="Gene3D" id="1.10.1060.10">
    <property type="entry name" value="Alpha-helical ferredoxin"/>
    <property type="match status" value="1"/>
</dbReference>
<dbReference type="SUPFAM" id="SSF46548">
    <property type="entry name" value="alpha-helical ferredoxin"/>
    <property type="match status" value="1"/>
</dbReference>
<dbReference type="InterPro" id="IPR050573">
    <property type="entry name" value="SDH/FRD_Iron-Sulfur"/>
</dbReference>
<dbReference type="InterPro" id="IPR036010">
    <property type="entry name" value="2Fe-2S_ferredoxin-like_sf"/>
</dbReference>
<dbReference type="InterPro" id="IPR025192">
    <property type="entry name" value="Succ_DH/fum_Rdtase_N"/>
</dbReference>
<keyword evidence="9" id="KW-1185">Reference proteome</keyword>
<keyword evidence="5" id="KW-0411">Iron-sulfur</keyword>
<dbReference type="InterPro" id="IPR006058">
    <property type="entry name" value="2Fe2S_fd_BS"/>
</dbReference>
<evidence type="ECO:0000313" key="9">
    <source>
        <dbReference type="Proteomes" id="UP001501586"/>
    </source>
</evidence>
<dbReference type="RefSeq" id="WP_236865787.1">
    <property type="nucleotide sequence ID" value="NZ_BAABAZ010000003.1"/>
</dbReference>
<evidence type="ECO:0000256" key="6">
    <source>
        <dbReference type="ARBA" id="ARBA00034078"/>
    </source>
</evidence>
<dbReference type="SUPFAM" id="SSF54292">
    <property type="entry name" value="2Fe-2S ferredoxin-like"/>
    <property type="match status" value="1"/>
</dbReference>
<dbReference type="PROSITE" id="PS51379">
    <property type="entry name" value="4FE4S_FER_2"/>
    <property type="match status" value="1"/>
</dbReference>
<evidence type="ECO:0000256" key="1">
    <source>
        <dbReference type="ARBA" id="ARBA00001927"/>
    </source>
</evidence>
<dbReference type="InterPro" id="IPR009051">
    <property type="entry name" value="Helical_ferredxn"/>
</dbReference>
<dbReference type="InterPro" id="IPR017896">
    <property type="entry name" value="4Fe4S_Fe-S-bd"/>
</dbReference>
<dbReference type="Pfam" id="PF13085">
    <property type="entry name" value="Fer2_3"/>
    <property type="match status" value="1"/>
</dbReference>
<dbReference type="PANTHER" id="PTHR11921:SF41">
    <property type="entry name" value="SUCCINATE DEHYDROGENASE"/>
    <property type="match status" value="1"/>
</dbReference>
<comment type="caution">
    <text evidence="8">The sequence shown here is derived from an EMBL/GenBank/DDBJ whole genome shotgun (WGS) entry which is preliminary data.</text>
</comment>
<accession>A0ABP8EFD1</accession>
<dbReference type="PROSITE" id="PS00197">
    <property type="entry name" value="2FE2S_FER_1"/>
    <property type="match status" value="1"/>
</dbReference>
<comment type="cofactor">
    <cofactor evidence="6">
        <name>[2Fe-2S] cluster</name>
        <dbReference type="ChEBI" id="CHEBI:190135"/>
    </cofactor>
</comment>
<dbReference type="Proteomes" id="UP001501586">
    <property type="component" value="Unassembled WGS sequence"/>
</dbReference>
<protein>
    <submittedName>
        <fullName evidence="8">Succinate dehydrogenase/fumarate reductase iron-sulfur subunit</fullName>
    </submittedName>
</protein>
<reference evidence="9" key="1">
    <citation type="journal article" date="2019" name="Int. J. Syst. Evol. Microbiol.">
        <title>The Global Catalogue of Microorganisms (GCM) 10K type strain sequencing project: providing services to taxonomists for standard genome sequencing and annotation.</title>
        <authorList>
            <consortium name="The Broad Institute Genomics Platform"/>
            <consortium name="The Broad Institute Genome Sequencing Center for Infectious Disease"/>
            <person name="Wu L."/>
            <person name="Ma J."/>
        </authorList>
    </citation>
    <scope>NUCLEOTIDE SEQUENCE [LARGE SCALE GENOMIC DNA]</scope>
    <source>
        <strain evidence="9">JCM 17458</strain>
    </source>
</reference>
<dbReference type="InterPro" id="IPR012675">
    <property type="entry name" value="Beta-grasp_dom_sf"/>
</dbReference>
<evidence type="ECO:0000256" key="2">
    <source>
        <dbReference type="ARBA" id="ARBA00009433"/>
    </source>
</evidence>
<dbReference type="InterPro" id="IPR017900">
    <property type="entry name" value="4Fe4S_Fe_S_CS"/>
</dbReference>
<dbReference type="NCBIfam" id="NF005746">
    <property type="entry name" value="PRK07570.1"/>
    <property type="match status" value="1"/>
</dbReference>
<keyword evidence="4" id="KW-0408">Iron</keyword>
<organism evidence="8 9">
    <name type="scientific">Brevibacterium daeguense</name>
    <dbReference type="NCBI Taxonomy" id="909936"/>
    <lineage>
        <taxon>Bacteria</taxon>
        <taxon>Bacillati</taxon>
        <taxon>Actinomycetota</taxon>
        <taxon>Actinomycetes</taxon>
        <taxon>Micrococcales</taxon>
        <taxon>Brevibacteriaceae</taxon>
        <taxon>Brevibacterium</taxon>
    </lineage>
</organism>
<keyword evidence="3" id="KW-0479">Metal-binding</keyword>
<evidence type="ECO:0000256" key="4">
    <source>
        <dbReference type="ARBA" id="ARBA00023004"/>
    </source>
</evidence>
<dbReference type="PANTHER" id="PTHR11921">
    <property type="entry name" value="SUCCINATE DEHYDROGENASE IRON-SULFUR PROTEIN"/>
    <property type="match status" value="1"/>
</dbReference>
<comment type="cofactor">
    <cofactor evidence="1">
        <name>[3Fe-4S] cluster</name>
        <dbReference type="ChEBI" id="CHEBI:21137"/>
    </cofactor>
</comment>
<sequence>MRLTLRIWRQRSAEEPGEMVPYQIDGVEEDMSFLEMLDVLNEQLTAAGEDPVAFDDDCREGICGACSLVVDGIAHGPQARTTVCQLHLRHFSDGDSIDIEPWRSGSFPVIKDLVVDRGALDRIIEAGGYISVPTGSAPDAHATVVPKPAADRAFDAAVCIGCGACVAACPNGSAMLFTGAKATHLGSLPQGQPERRSRARAMVEQHDAEGFGGCTQIGECEAVCPVGIPLDTISQLNADVLGSLLRPRREHG</sequence>
<evidence type="ECO:0000256" key="5">
    <source>
        <dbReference type="ARBA" id="ARBA00023014"/>
    </source>
</evidence>
<proteinExistence type="inferred from homology"/>
<dbReference type="Gene3D" id="3.10.20.30">
    <property type="match status" value="1"/>
</dbReference>
<comment type="similarity">
    <text evidence="2">Belongs to the succinate dehydrogenase/fumarate reductase iron-sulfur protein family.</text>
</comment>
<evidence type="ECO:0000313" key="8">
    <source>
        <dbReference type="EMBL" id="GAA4282575.1"/>
    </source>
</evidence>